<dbReference type="AlphaFoldDB" id="A0A0F9S9L1"/>
<protein>
    <submittedName>
        <fullName evidence="2">Uncharacterized protein</fullName>
    </submittedName>
</protein>
<reference evidence="2" key="1">
    <citation type="journal article" date="2015" name="Nature">
        <title>Complex archaea that bridge the gap between prokaryotes and eukaryotes.</title>
        <authorList>
            <person name="Spang A."/>
            <person name="Saw J.H."/>
            <person name="Jorgensen S.L."/>
            <person name="Zaremba-Niedzwiedzka K."/>
            <person name="Martijn J."/>
            <person name="Lind A.E."/>
            <person name="van Eijk R."/>
            <person name="Schleper C."/>
            <person name="Guy L."/>
            <person name="Ettema T.J."/>
        </authorList>
    </citation>
    <scope>NUCLEOTIDE SEQUENCE</scope>
</reference>
<organism evidence="2">
    <name type="scientific">marine sediment metagenome</name>
    <dbReference type="NCBI Taxonomy" id="412755"/>
    <lineage>
        <taxon>unclassified sequences</taxon>
        <taxon>metagenomes</taxon>
        <taxon>ecological metagenomes</taxon>
    </lineage>
</organism>
<evidence type="ECO:0000256" key="1">
    <source>
        <dbReference type="SAM" id="MobiDB-lite"/>
    </source>
</evidence>
<comment type="caution">
    <text evidence="2">The sequence shown here is derived from an EMBL/GenBank/DDBJ whole genome shotgun (WGS) entry which is preliminary data.</text>
</comment>
<sequence length="67" mass="7353">MMERDEHTGLYLPAGVDPPAPQTGGWPPRIVIPKDVRADEVKVPSIWEYRGFSNTRSRGDTTTGGAD</sequence>
<name>A0A0F9S9L1_9ZZZZ</name>
<accession>A0A0F9S9L1</accession>
<feature type="region of interest" description="Disordered" evidence="1">
    <location>
        <begin position="1"/>
        <end position="29"/>
    </location>
</feature>
<dbReference type="EMBL" id="LAZR01002750">
    <property type="protein sequence ID" value="KKN26053.1"/>
    <property type="molecule type" value="Genomic_DNA"/>
</dbReference>
<evidence type="ECO:0000313" key="2">
    <source>
        <dbReference type="EMBL" id="KKN26053.1"/>
    </source>
</evidence>
<proteinExistence type="predicted"/>
<gene>
    <name evidence="2" type="ORF">LCGC14_0878590</name>
</gene>